<evidence type="ECO:0000256" key="8">
    <source>
        <dbReference type="ARBA" id="ARBA00023143"/>
    </source>
</evidence>
<proteinExistence type="inferred from homology"/>
<dbReference type="Pfam" id="PF08345">
    <property type="entry name" value="YscJ_FliF_C"/>
    <property type="match status" value="1"/>
</dbReference>
<dbReference type="Gene3D" id="3.30.300.30">
    <property type="match status" value="1"/>
</dbReference>
<dbReference type="GO" id="GO:0003774">
    <property type="term" value="F:cytoskeletal motor activity"/>
    <property type="evidence" value="ECO:0007669"/>
    <property type="project" value="InterPro"/>
</dbReference>
<dbReference type="InterPro" id="IPR043427">
    <property type="entry name" value="YscJ/FliF"/>
</dbReference>
<comment type="subcellular location">
    <subcellularLocation>
        <location evidence="1 9">Bacterial flagellum basal body</location>
    </subcellularLocation>
    <subcellularLocation>
        <location evidence="2">Cell membrane</location>
        <topology evidence="2">Multi-pass membrane protein</topology>
    </subcellularLocation>
</comment>
<dbReference type="OrthoDB" id="9807026at2"/>
<dbReference type="Proteomes" id="UP000076268">
    <property type="component" value="Unassembled WGS sequence"/>
</dbReference>
<evidence type="ECO:0000259" key="12">
    <source>
        <dbReference type="Pfam" id="PF08345"/>
    </source>
</evidence>
<evidence type="ECO:0000256" key="6">
    <source>
        <dbReference type="ARBA" id="ARBA00022989"/>
    </source>
</evidence>
<keyword evidence="6 10" id="KW-1133">Transmembrane helix</keyword>
<comment type="function">
    <text evidence="9">The M ring may be actively involved in energy transduction.</text>
</comment>
<dbReference type="GO" id="GO:0071973">
    <property type="term" value="P:bacterial-type flagellum-dependent cell motility"/>
    <property type="evidence" value="ECO:0007669"/>
    <property type="project" value="InterPro"/>
</dbReference>
<name>A0A154BTR7_ANASB</name>
<dbReference type="PANTHER" id="PTHR30046:SF0">
    <property type="entry name" value="FLAGELLAR M-RING PROTEIN"/>
    <property type="match status" value="1"/>
</dbReference>
<feature type="domain" description="Flagellar M-ring C-terminal" evidence="12">
    <location>
        <begin position="253"/>
        <end position="404"/>
    </location>
</feature>
<evidence type="ECO:0000259" key="11">
    <source>
        <dbReference type="Pfam" id="PF01514"/>
    </source>
</evidence>
<dbReference type="PANTHER" id="PTHR30046">
    <property type="entry name" value="FLAGELLAR M-RING PROTEIN"/>
    <property type="match status" value="1"/>
</dbReference>
<dbReference type="GO" id="GO:0005886">
    <property type="term" value="C:plasma membrane"/>
    <property type="evidence" value="ECO:0007669"/>
    <property type="project" value="UniProtKB-SubCell"/>
</dbReference>
<dbReference type="Pfam" id="PF01514">
    <property type="entry name" value="YscJ_FliF"/>
    <property type="match status" value="1"/>
</dbReference>
<dbReference type="RefSeq" id="WP_066239382.1">
    <property type="nucleotide sequence ID" value="NZ_LSGP01000013.1"/>
</dbReference>
<dbReference type="InterPro" id="IPR013556">
    <property type="entry name" value="Flag_M-ring_C"/>
</dbReference>
<evidence type="ECO:0000313" key="14">
    <source>
        <dbReference type="Proteomes" id="UP000076268"/>
    </source>
</evidence>
<dbReference type="PIRSF" id="PIRSF004862">
    <property type="entry name" value="FliF"/>
    <property type="match status" value="1"/>
</dbReference>
<dbReference type="PRINTS" id="PR01009">
    <property type="entry name" value="FLGMRINGFLIF"/>
</dbReference>
<dbReference type="EMBL" id="LSGP01000013">
    <property type="protein sequence ID" value="KYZ77297.1"/>
    <property type="molecule type" value="Genomic_DNA"/>
</dbReference>
<evidence type="ECO:0000313" key="13">
    <source>
        <dbReference type="EMBL" id="KYZ77297.1"/>
    </source>
</evidence>
<feature type="domain" description="Flagellar M-ring N-terminal" evidence="11">
    <location>
        <begin position="44"/>
        <end position="216"/>
    </location>
</feature>
<dbReference type="STRING" id="1794912.AXX12_03980"/>
<dbReference type="InterPro" id="IPR006182">
    <property type="entry name" value="FliF_N_dom"/>
</dbReference>
<feature type="transmembrane region" description="Helical" evidence="10">
    <location>
        <begin position="426"/>
        <end position="448"/>
    </location>
</feature>
<keyword evidence="13" id="KW-0969">Cilium</keyword>
<dbReference type="NCBIfam" id="TIGR00206">
    <property type="entry name" value="fliF"/>
    <property type="match status" value="1"/>
</dbReference>
<protein>
    <recommendedName>
        <fullName evidence="9">Flagellar M-ring protein</fullName>
    </recommendedName>
</protein>
<keyword evidence="13" id="KW-0966">Cell projection</keyword>
<evidence type="ECO:0000256" key="7">
    <source>
        <dbReference type="ARBA" id="ARBA00023136"/>
    </source>
</evidence>
<evidence type="ECO:0000256" key="3">
    <source>
        <dbReference type="ARBA" id="ARBA00007971"/>
    </source>
</evidence>
<keyword evidence="14" id="KW-1185">Reference proteome</keyword>
<keyword evidence="13" id="KW-0282">Flagellum</keyword>
<evidence type="ECO:0000256" key="9">
    <source>
        <dbReference type="PIRNR" id="PIRNR004862"/>
    </source>
</evidence>
<evidence type="ECO:0000256" key="10">
    <source>
        <dbReference type="SAM" id="Phobius"/>
    </source>
</evidence>
<evidence type="ECO:0000256" key="4">
    <source>
        <dbReference type="ARBA" id="ARBA00022475"/>
    </source>
</evidence>
<dbReference type="InterPro" id="IPR000067">
    <property type="entry name" value="FlgMring_FliF"/>
</dbReference>
<organism evidence="13 14">
    <name type="scientific">Anaerosporomusa subterranea</name>
    <dbReference type="NCBI Taxonomy" id="1794912"/>
    <lineage>
        <taxon>Bacteria</taxon>
        <taxon>Bacillati</taxon>
        <taxon>Bacillota</taxon>
        <taxon>Negativicutes</taxon>
        <taxon>Acetonemataceae</taxon>
        <taxon>Anaerosporomusa</taxon>
    </lineage>
</organism>
<keyword evidence="7 10" id="KW-0472">Membrane</keyword>
<evidence type="ECO:0000256" key="1">
    <source>
        <dbReference type="ARBA" id="ARBA00004117"/>
    </source>
</evidence>
<reference evidence="13 14" key="1">
    <citation type="submission" date="2016-02" db="EMBL/GenBank/DDBJ databases">
        <title>Anaerosporomusa subterraneum gen. nov., sp. nov., a spore-forming obligate anaerobe isolated from saprolite.</title>
        <authorList>
            <person name="Choi J.K."/>
            <person name="Shah M."/>
            <person name="Yee N."/>
        </authorList>
    </citation>
    <scope>NUCLEOTIDE SEQUENCE [LARGE SCALE GENOMIC DNA]</scope>
    <source>
        <strain evidence="13 14">RU4</strain>
    </source>
</reference>
<keyword evidence="4" id="KW-1003">Cell membrane</keyword>
<keyword evidence="8 9" id="KW-0975">Bacterial flagellum</keyword>
<comment type="similarity">
    <text evidence="3 9">Belongs to the FliF family.</text>
</comment>
<keyword evidence="5 10" id="KW-0812">Transmembrane</keyword>
<feature type="transmembrane region" description="Helical" evidence="10">
    <location>
        <begin position="21"/>
        <end position="41"/>
    </location>
</feature>
<accession>A0A154BTR7</accession>
<evidence type="ECO:0000256" key="5">
    <source>
        <dbReference type="ARBA" id="ARBA00022692"/>
    </source>
</evidence>
<gene>
    <name evidence="13" type="ORF">AXX12_03980</name>
</gene>
<comment type="caution">
    <text evidence="13">The sequence shown here is derived from an EMBL/GenBank/DDBJ whole genome shotgun (WGS) entry which is preliminary data.</text>
</comment>
<dbReference type="AlphaFoldDB" id="A0A154BTR7"/>
<sequence>MVDWKEQSLRLWQTIDKRQRYILGGVALLLFLSILGWSYWWGGRPEYVPLFTNMEAKDAGEVAAKLKEMKVPYEIGNNGTAIMAHSNDVYRIRLELASIGLPRGNKGFEIFDQNKFGVTEFQNKVYLLQALQGELSRTIEQLAEVEKARVHIVMPEDSLYRKNEKPATASIMLKLRPNSQLSKEQVRGIVNLVAHSIQGLKAENITVVDNFARVLNEEEPNSQQQFDTKANLTFIELTKKVQDGLQKSAQSMLEQVLGPGKAAVRVNVELNFDQRIVDKQTFQPVVDDKGIVRSMQESTEAYKGTTGALGGTPGVATNIPGYVTNNNNTQSNYDKKEVTRNYEVNETKEKVVAAPGSIKRLTVSVLVDANVGGSQQESIAKVVSSAVGLNPARGDAIAVEIIPFNTEATDRLKQELSSEQQSKQNMYIILGIAAVVLLLAYFIARLVIRRRKENEVQIVTSLEETASAVELQEPVVQPMSPEEQERIQQRETVERFAKAKPEEVAQLVRAWLGDE</sequence>
<evidence type="ECO:0000256" key="2">
    <source>
        <dbReference type="ARBA" id="ARBA00004651"/>
    </source>
</evidence>
<dbReference type="GO" id="GO:0009431">
    <property type="term" value="C:bacterial-type flagellum basal body, MS ring"/>
    <property type="evidence" value="ECO:0007669"/>
    <property type="project" value="InterPro"/>
</dbReference>
<dbReference type="InterPro" id="IPR045851">
    <property type="entry name" value="AMP-bd_C_sf"/>
</dbReference>